<dbReference type="Proteomes" id="UP001603418">
    <property type="component" value="Unassembled WGS sequence"/>
</dbReference>
<reference evidence="2 3" key="1">
    <citation type="submission" date="2024-10" db="EMBL/GenBank/DDBJ databases">
        <title>The Natural Products Discovery Center: Release of the First 8490 Sequenced Strains for Exploring Actinobacteria Biosynthetic Diversity.</title>
        <authorList>
            <person name="Kalkreuter E."/>
            <person name="Kautsar S.A."/>
            <person name="Yang D."/>
            <person name="Bader C.D."/>
            <person name="Teijaro C.N."/>
            <person name="Fluegel L."/>
            <person name="Davis C.M."/>
            <person name="Simpson J.R."/>
            <person name="Lauterbach L."/>
            <person name="Steele A.D."/>
            <person name="Gui C."/>
            <person name="Meng S."/>
            <person name="Li G."/>
            <person name="Viehrig K."/>
            <person name="Ye F."/>
            <person name="Su P."/>
            <person name="Kiefer A.F."/>
            <person name="Nichols A."/>
            <person name="Cepeda A.J."/>
            <person name="Yan W."/>
            <person name="Fan B."/>
            <person name="Jiang Y."/>
            <person name="Adhikari A."/>
            <person name="Zheng C.-J."/>
            <person name="Schuster L."/>
            <person name="Cowan T.M."/>
            <person name="Smanski M.J."/>
            <person name="Chevrette M.G."/>
            <person name="De Carvalho L.P.S."/>
            <person name="Shen B."/>
        </authorList>
    </citation>
    <scope>NUCLEOTIDE SEQUENCE [LARGE SCALE GENOMIC DNA]</scope>
    <source>
        <strain evidence="2 3">NPDC013366</strain>
    </source>
</reference>
<gene>
    <name evidence="2" type="ORF">ACF1HC_33300</name>
</gene>
<comment type="caution">
    <text evidence="2">The sequence shown here is derived from an EMBL/GenBank/DDBJ whole genome shotgun (WGS) entry which is preliminary data.</text>
</comment>
<evidence type="ECO:0000256" key="1">
    <source>
        <dbReference type="SAM" id="MobiDB-lite"/>
    </source>
</evidence>
<organism evidence="2 3">
    <name type="scientific">Streptomyces eurythermus</name>
    <dbReference type="NCBI Taxonomy" id="42237"/>
    <lineage>
        <taxon>Bacteria</taxon>
        <taxon>Bacillati</taxon>
        <taxon>Actinomycetota</taxon>
        <taxon>Actinomycetes</taxon>
        <taxon>Kitasatosporales</taxon>
        <taxon>Streptomycetaceae</taxon>
        <taxon>Streptomyces</taxon>
    </lineage>
</organism>
<feature type="compositionally biased region" description="Low complexity" evidence="1">
    <location>
        <begin position="172"/>
        <end position="193"/>
    </location>
</feature>
<dbReference type="RefSeq" id="WP_030795176.1">
    <property type="nucleotide sequence ID" value="NZ_JBFACJ010000040.1"/>
</dbReference>
<sequence>MTSITQALALYDMAGQIERLRFQLRALPPAPAIPDLDSVTAQVHSLAGILTAVSDQVSHRLGLSSADAKKAVVVYSAALVPLGEAMTELGRLQAEVTFFNFTTYPRYHNSPSDLERQLRYVNEIITGCRDAADEALEVAADELQAAAVELAHPPARVQAATPARTPRPVNSAQANPAPATPPSAAAPRAVKSR</sequence>
<protein>
    <submittedName>
        <fullName evidence="2">Uncharacterized protein</fullName>
    </submittedName>
</protein>
<name>A0ABW6Z743_9ACTN</name>
<keyword evidence="3" id="KW-1185">Reference proteome</keyword>
<accession>A0ABW6Z743</accession>
<dbReference type="EMBL" id="JBICBM010000020">
    <property type="protein sequence ID" value="MFF9886432.1"/>
    <property type="molecule type" value="Genomic_DNA"/>
</dbReference>
<evidence type="ECO:0000313" key="2">
    <source>
        <dbReference type="EMBL" id="MFF9886432.1"/>
    </source>
</evidence>
<evidence type="ECO:0000313" key="3">
    <source>
        <dbReference type="Proteomes" id="UP001603418"/>
    </source>
</evidence>
<feature type="region of interest" description="Disordered" evidence="1">
    <location>
        <begin position="154"/>
        <end position="193"/>
    </location>
</feature>
<proteinExistence type="predicted"/>